<feature type="domain" description="TACO1/YebC-like N-terminal" evidence="4">
    <location>
        <begin position="41"/>
        <end position="113"/>
    </location>
</feature>
<dbReference type="PANTHER" id="PTHR12532:SF0">
    <property type="entry name" value="TRANSLATIONAL ACTIVATOR OF CYTOCHROME C OXIDASE 1"/>
    <property type="match status" value="1"/>
</dbReference>
<dbReference type="Proteomes" id="UP000189580">
    <property type="component" value="Chromosome b"/>
</dbReference>
<proteinExistence type="inferred from homology"/>
<dbReference type="InterPro" id="IPR026564">
    <property type="entry name" value="Transcrip_reg_TACO1-like_dom3"/>
</dbReference>
<dbReference type="GeneID" id="30035094"/>
<evidence type="ECO:0000313" key="6">
    <source>
        <dbReference type="Proteomes" id="UP000189580"/>
    </source>
</evidence>
<dbReference type="InterPro" id="IPR029072">
    <property type="entry name" value="YebC-like"/>
</dbReference>
<name>A0A161HHH4_9ASCO</name>
<evidence type="ECO:0000313" key="5">
    <source>
        <dbReference type="EMBL" id="ANB15480.1"/>
    </source>
</evidence>
<organism evidence="5 6">
    <name type="scientific">Sugiyamaella lignohabitans</name>
    <dbReference type="NCBI Taxonomy" id="796027"/>
    <lineage>
        <taxon>Eukaryota</taxon>
        <taxon>Fungi</taxon>
        <taxon>Dikarya</taxon>
        <taxon>Ascomycota</taxon>
        <taxon>Saccharomycotina</taxon>
        <taxon>Dipodascomycetes</taxon>
        <taxon>Dipodascales</taxon>
        <taxon>Trichomonascaceae</taxon>
        <taxon>Sugiyamaella</taxon>
    </lineage>
</organism>
<comment type="similarity">
    <text evidence="2">Belongs to the TACO1 family.</text>
</comment>
<comment type="subcellular location">
    <subcellularLocation>
        <location evidence="1">Mitochondrion</location>
    </subcellularLocation>
</comment>
<dbReference type="PANTHER" id="PTHR12532">
    <property type="entry name" value="TRANSLATIONAL ACTIVATOR OF CYTOCHROME C OXIDASE 1"/>
    <property type="match status" value="1"/>
</dbReference>
<dbReference type="Gene3D" id="1.10.10.200">
    <property type="match status" value="1"/>
</dbReference>
<feature type="domain" description="TACO1/YebC-like second and third" evidence="3">
    <location>
        <begin position="122"/>
        <end position="279"/>
    </location>
</feature>
<evidence type="ECO:0000256" key="2">
    <source>
        <dbReference type="ARBA" id="ARBA00008724"/>
    </source>
</evidence>
<gene>
    <name evidence="5" type="ORF">AWJ20_3108</name>
</gene>
<dbReference type="HAMAP" id="MF_00693">
    <property type="entry name" value="Transcrip_reg_TACO1"/>
    <property type="match status" value="1"/>
</dbReference>
<dbReference type="InterPro" id="IPR048300">
    <property type="entry name" value="TACO1_YebC-like_2nd/3rd_dom"/>
</dbReference>
<evidence type="ECO:0000256" key="1">
    <source>
        <dbReference type="ARBA" id="ARBA00004173"/>
    </source>
</evidence>
<protein>
    <submittedName>
        <fullName evidence="5">Uncharacterized protein</fullName>
    </submittedName>
</protein>
<dbReference type="AlphaFoldDB" id="A0A161HHH4"/>
<dbReference type="GO" id="GO:0032543">
    <property type="term" value="P:mitochondrial translation"/>
    <property type="evidence" value="ECO:0007669"/>
    <property type="project" value="EnsemblFungi"/>
</dbReference>
<reference evidence="5 6" key="1">
    <citation type="submission" date="2016-02" db="EMBL/GenBank/DDBJ databases">
        <title>Complete genome sequence and transcriptome regulation of the pentose utilising yeast Sugiyamaella lignohabitans.</title>
        <authorList>
            <person name="Bellasio M."/>
            <person name="Peymann A."/>
            <person name="Valli M."/>
            <person name="Sipitzky M."/>
            <person name="Graf A."/>
            <person name="Sauer M."/>
            <person name="Marx H."/>
            <person name="Mattanovich D."/>
        </authorList>
    </citation>
    <scope>NUCLEOTIDE SEQUENCE [LARGE SCALE GENOMIC DNA]</scope>
    <source>
        <strain evidence="5 6">CBS 10342</strain>
    </source>
</reference>
<dbReference type="GO" id="GO:0099617">
    <property type="term" value="C:matrix side of mitochondrial inner membrane"/>
    <property type="evidence" value="ECO:0007669"/>
    <property type="project" value="EnsemblFungi"/>
</dbReference>
<evidence type="ECO:0000259" key="4">
    <source>
        <dbReference type="Pfam" id="PF20772"/>
    </source>
</evidence>
<dbReference type="InterPro" id="IPR002876">
    <property type="entry name" value="Transcrip_reg_TACO1-like"/>
</dbReference>
<accession>A0A161HHH4</accession>
<dbReference type="Gene3D" id="3.30.70.980">
    <property type="match status" value="2"/>
</dbReference>
<dbReference type="InterPro" id="IPR049083">
    <property type="entry name" value="TACO1_YebC_N"/>
</dbReference>
<dbReference type="KEGG" id="slb:AWJ20_3108"/>
<dbReference type="SUPFAM" id="SSF75625">
    <property type="entry name" value="YebC-like"/>
    <property type="match status" value="1"/>
</dbReference>
<keyword evidence="6" id="KW-1185">Reference proteome</keyword>
<dbReference type="InterPro" id="IPR017856">
    <property type="entry name" value="Integrase-like_N"/>
</dbReference>
<dbReference type="OrthoDB" id="2017544at2759"/>
<sequence length="285" mass="30993">MTLFSKAPRQLLSRYLYISTGLHKQQVRYLSCTALTASGHSKWSTIKHDKAKNDALRSKIATKFANMIVVAVREGGSADPNMNVRLAASIDNALKLNVPKKVIENAIKRGSGESDGPGEKSETALYEGIGPGGVAFVVEALTDNKNRTAQQVRAAFMKFSGTLSPTLYLFERRGWIELGEGAVLDDELFEFVIDLGAEDIVENETSGLLTIYTSPQSTSKVASGIKDSGKYKISNMGIEYSANPDTSVAELDEAKTQSLQKLISSLEDLDDVTEVHSNYTGPDFE</sequence>
<dbReference type="FunFam" id="1.10.10.200:FF:000002">
    <property type="entry name" value="Probable transcriptional regulatory protein CLM62_37755"/>
    <property type="match status" value="1"/>
</dbReference>
<dbReference type="Pfam" id="PF20772">
    <property type="entry name" value="TACO1_YebC_N"/>
    <property type="match status" value="1"/>
</dbReference>
<dbReference type="RefSeq" id="XP_018737957.1">
    <property type="nucleotide sequence ID" value="XM_018880105.1"/>
</dbReference>
<evidence type="ECO:0000259" key="3">
    <source>
        <dbReference type="Pfam" id="PF01709"/>
    </source>
</evidence>
<dbReference type="Pfam" id="PF01709">
    <property type="entry name" value="Transcrip_reg"/>
    <property type="match status" value="1"/>
</dbReference>
<dbReference type="NCBIfam" id="TIGR01033">
    <property type="entry name" value="YebC/PmpR family DNA-binding transcriptional regulator"/>
    <property type="match status" value="1"/>
</dbReference>
<dbReference type="EMBL" id="CP014503">
    <property type="protein sequence ID" value="ANB15480.1"/>
    <property type="molecule type" value="Genomic_DNA"/>
</dbReference>